<geneLocation type="plasmid" evidence="1">
    <name>pDson03</name>
</geneLocation>
<organism evidence="1">
    <name type="scientific">Deinococcus sonorensis KR-87</name>
    <dbReference type="NCBI Taxonomy" id="694439"/>
    <lineage>
        <taxon>Bacteria</taxon>
        <taxon>Thermotogati</taxon>
        <taxon>Deinococcota</taxon>
        <taxon>Deinococci</taxon>
        <taxon>Deinococcales</taxon>
        <taxon>Deinococcaceae</taxon>
        <taxon>Deinococcus</taxon>
    </lineage>
</organism>
<dbReference type="Pfam" id="PF10127">
    <property type="entry name" value="RlaP"/>
    <property type="match status" value="1"/>
</dbReference>
<sequence length="255" mass="28745">MPTSLTVPAPLQGAALTHPYPLVFATVSGAHLYGFPSPDSDWDLRGVHVLPAREVLGLHERRETIGDERIVDGLERDLVTHDLRKFITLMLKPNGYVLEQLHSPLVIATTPEHAELISLGRRCVTRFHAHHYLGFSAGQWKLLNRDDPLRIKPLLYTFRTLLTGLHLMRTGEIEANLAVLNEDARLPYLDELMARKRSGREKEPLDGDLTRYEAEFRRLTGELDEARVSTSLPAKVAPDVEAALSDLMVRLRLRA</sequence>
<dbReference type="PANTHER" id="PTHR34817:SF1">
    <property type="entry name" value="NUCLEOTIDYLTRANSFERASE"/>
    <property type="match status" value="1"/>
</dbReference>
<reference evidence="1" key="1">
    <citation type="submission" date="2024-06" db="EMBL/GenBank/DDBJ databases">
        <title>Draft Genome Sequence of Deinococcus sonorensis Type Strain KR-87, a Biofilm Producing Representative of the Genus Deinococcus.</title>
        <authorList>
            <person name="Boren L.S."/>
            <person name="Grosso R.A."/>
            <person name="Hugenberg-Cox A.N."/>
            <person name="Hill J.T.E."/>
            <person name="Albert C.M."/>
            <person name="Tuohy J.M."/>
        </authorList>
    </citation>
    <scope>NUCLEOTIDE SEQUENCE</scope>
    <source>
        <strain evidence="1">KR-87</strain>
        <plasmid evidence="1">pDson03</plasmid>
    </source>
</reference>
<dbReference type="PANTHER" id="PTHR34817">
    <property type="entry name" value="NUCLEOTIDYLTRANSFERASE"/>
    <property type="match status" value="1"/>
</dbReference>
<name>A0AAU7U662_9DEIO</name>
<accession>A0AAU7U662</accession>
<keyword evidence="1" id="KW-0614">Plasmid</keyword>
<dbReference type="EMBL" id="CP158298">
    <property type="protein sequence ID" value="XBV83951.1"/>
    <property type="molecule type" value="Genomic_DNA"/>
</dbReference>
<dbReference type="RefSeq" id="WP_350241845.1">
    <property type="nucleotide sequence ID" value="NZ_CP158298.1"/>
</dbReference>
<proteinExistence type="predicted"/>
<evidence type="ECO:0000313" key="1">
    <source>
        <dbReference type="EMBL" id="XBV83951.1"/>
    </source>
</evidence>
<protein>
    <submittedName>
        <fullName evidence="1">Nucleotidyltransferase domain-containing protein</fullName>
    </submittedName>
</protein>
<dbReference type="AlphaFoldDB" id="A0AAU7U662"/>
<gene>
    <name evidence="1" type="ORF">ABOD76_04480</name>
</gene>
<dbReference type="KEGG" id="dsc:ABOD76_04480"/>
<dbReference type="InterPro" id="IPR018775">
    <property type="entry name" value="RlaP"/>
</dbReference>